<evidence type="ECO:0000313" key="1">
    <source>
        <dbReference type="EMBL" id="GMS97240.1"/>
    </source>
</evidence>
<protein>
    <submittedName>
        <fullName evidence="1">Uncharacterized protein</fullName>
    </submittedName>
</protein>
<dbReference type="AlphaFoldDB" id="A0AAV5TRY6"/>
<sequence length="69" mass="7831">AKSFDIISTVVKDGLDGQHVRYLSQSLAEERALAMKLDANSSDPHREMVYCMIGSIDSMIEEMIERREI</sequence>
<proteinExistence type="predicted"/>
<gene>
    <name evidence="1" type="ORF">PENTCL1PPCAC_19415</name>
</gene>
<feature type="non-terminal residue" evidence="1">
    <location>
        <position position="1"/>
    </location>
</feature>
<reference evidence="1" key="1">
    <citation type="submission" date="2023-10" db="EMBL/GenBank/DDBJ databases">
        <title>Genome assembly of Pristionchus species.</title>
        <authorList>
            <person name="Yoshida K."/>
            <person name="Sommer R.J."/>
        </authorList>
    </citation>
    <scope>NUCLEOTIDE SEQUENCE</scope>
    <source>
        <strain evidence="1">RS0144</strain>
    </source>
</reference>
<organism evidence="1 2">
    <name type="scientific">Pristionchus entomophagus</name>
    <dbReference type="NCBI Taxonomy" id="358040"/>
    <lineage>
        <taxon>Eukaryota</taxon>
        <taxon>Metazoa</taxon>
        <taxon>Ecdysozoa</taxon>
        <taxon>Nematoda</taxon>
        <taxon>Chromadorea</taxon>
        <taxon>Rhabditida</taxon>
        <taxon>Rhabditina</taxon>
        <taxon>Diplogasteromorpha</taxon>
        <taxon>Diplogasteroidea</taxon>
        <taxon>Neodiplogasteridae</taxon>
        <taxon>Pristionchus</taxon>
    </lineage>
</organism>
<feature type="non-terminal residue" evidence="1">
    <location>
        <position position="69"/>
    </location>
</feature>
<accession>A0AAV5TRY6</accession>
<dbReference type="EMBL" id="BTSX01000004">
    <property type="protein sequence ID" value="GMS97240.1"/>
    <property type="molecule type" value="Genomic_DNA"/>
</dbReference>
<evidence type="ECO:0000313" key="2">
    <source>
        <dbReference type="Proteomes" id="UP001432027"/>
    </source>
</evidence>
<comment type="caution">
    <text evidence="1">The sequence shown here is derived from an EMBL/GenBank/DDBJ whole genome shotgun (WGS) entry which is preliminary data.</text>
</comment>
<name>A0AAV5TRY6_9BILA</name>
<keyword evidence="2" id="KW-1185">Reference proteome</keyword>
<dbReference type="Proteomes" id="UP001432027">
    <property type="component" value="Unassembled WGS sequence"/>
</dbReference>